<organism evidence="1 2">
    <name type="scientific">Flavobacterium endoglycinae</name>
    <dbReference type="NCBI Taxonomy" id="2816357"/>
    <lineage>
        <taxon>Bacteria</taxon>
        <taxon>Pseudomonadati</taxon>
        <taxon>Bacteroidota</taxon>
        <taxon>Flavobacteriia</taxon>
        <taxon>Flavobacteriales</taxon>
        <taxon>Flavobacteriaceae</taxon>
        <taxon>Flavobacterium</taxon>
    </lineage>
</organism>
<sequence>MAIQTLNTIKNWFKTSLKPTQQQFWDTWDSFRHKYEKIPVNDIEGIQELLDSKTEESDFKTINGESIIGSGNIIIKEGELQNLDQVLTEGNASPQSVQFYAGGENIESASVIHTVNPYFNIIENKTVKVKNTLYANAMKIENTSGGIGNKTMVTYQDDAIGFSTDNGGVRINFPRLGRSLPTYLPLSVNGQFADLAGNIEVSGGSVSGTPNFVPVFNDSGDNVEISIMSRVDGILNIDTGLADTSGLRLQQLRNESVEYITTEYSIGSQYLQGMVYFPLTKSMYTGQQYDNGNVIEINQYGKVTLLNIEGNLVFINPMIPDKLISAKTYYTDNVRETRIYKWSPESGQEQIASYDGQLYKDITVDTQGNMYFITGELGAKVVKVTIDGLVTIISDTVNYPDKGVYRGVCDSEDNLILATSDLNSSLLKITAGTEEITRTDGNVGLGVAKMILRSDGKIAIIGGTDRQNAIITTAIYEFDGVYVYSVNEYEMGIITDVKDIDGHLEYLFQDWTDEKHYLVKETYSGDFIDNRIFIGEGFEKTPYNFDINQTNGSYYFAMPFGTKAGSLTLKSQPVLTVDELGNIIKDTSHPSVQEVLQIIKDSQKSNLQEVLEAGSIGFVNKPISLGNQSDVTININNGLYINANPSGTFDVGAGGSGGFRISQNGHYWNNYSNSPLQISSYSKGITLRGGNGSSIDITDSQFRLNGGSSEIVLAGGGSTGKTVIQNGGLNVVNGYSDFYNDVYVDIIKNRRTGEINNPMNIFSDNIMEIRSSLETYITACENGVQIIMDKPENTEKPEGYDFNMKLNAKSEIYAITEKLKVGGYGTSNITIHNYKIERVEANNTRIYPISINGQFADPNGNITISSTGDTQNLQSVIDNGNEVRDKGISFRNSEASYNVNLLQDTDDYLLVKGNLKAYGTLKATELIATSQINTPSINIGNFSGGQGLNFGINYISNGSGNFDLFVAEEFHVNANVIFFRTSVGSFNFPSDKPNGNYTLATLDDLLEVFDNPTTTDLSAADLNTNYVQAKKGDSVHCLNIASGGKIYTKTTSGWVSQSVAAVI</sequence>
<dbReference type="EMBL" id="CP071448">
    <property type="protein sequence ID" value="QSW90211.1"/>
    <property type="molecule type" value="Genomic_DNA"/>
</dbReference>
<keyword evidence="2" id="KW-1185">Reference proteome</keyword>
<evidence type="ECO:0000313" key="1">
    <source>
        <dbReference type="EMBL" id="QSW90211.1"/>
    </source>
</evidence>
<proteinExistence type="predicted"/>
<evidence type="ECO:0000313" key="2">
    <source>
        <dbReference type="Proteomes" id="UP000663440"/>
    </source>
</evidence>
<dbReference type="SUPFAM" id="SSF101898">
    <property type="entry name" value="NHL repeat"/>
    <property type="match status" value="1"/>
</dbReference>
<name>A0ABX7QI01_9FLAO</name>
<dbReference type="Proteomes" id="UP000663440">
    <property type="component" value="Chromosome"/>
</dbReference>
<protein>
    <submittedName>
        <fullName evidence="1">Uncharacterized protein</fullName>
    </submittedName>
</protein>
<accession>A0ABX7QI01</accession>
<gene>
    <name evidence="1" type="ORF">J0383_05175</name>
</gene>
<reference evidence="1 2" key="1">
    <citation type="submission" date="2021-03" db="EMBL/GenBank/DDBJ databases">
        <title>Flavobacterium kribbensis sp. nov, an endophytic bacteria, isolated from soybean.</title>
        <authorList>
            <person name="Lee J."/>
            <person name="Seo J."/>
        </authorList>
    </citation>
    <scope>NUCLEOTIDE SEQUENCE [LARGE SCALE GENOMIC DNA]</scope>
    <source>
        <strain evidence="1 2">BB8</strain>
    </source>
</reference>
<dbReference type="RefSeq" id="WP_207297378.1">
    <property type="nucleotide sequence ID" value="NZ_CP071448.1"/>
</dbReference>